<evidence type="ECO:0000313" key="8">
    <source>
        <dbReference type="Proteomes" id="UP000248079"/>
    </source>
</evidence>
<evidence type="ECO:0000256" key="4">
    <source>
        <dbReference type="ARBA" id="ARBA00035244"/>
    </source>
</evidence>
<dbReference type="Gene3D" id="3.40.1370.10">
    <property type="match status" value="1"/>
</dbReference>
<dbReference type="PANTHER" id="PTHR10746:SF6">
    <property type="entry name" value="LARGE RIBOSOMAL SUBUNIT PROTEIN UL4M"/>
    <property type="match status" value="1"/>
</dbReference>
<evidence type="ECO:0000256" key="1">
    <source>
        <dbReference type="ARBA" id="ARBA00010528"/>
    </source>
</evidence>
<dbReference type="Pfam" id="PF00573">
    <property type="entry name" value="Ribosomal_L4"/>
    <property type="match status" value="1"/>
</dbReference>
<sequence>MELAILNTAGEDTGRKIELNDSVFGIEPNEHAIYLDVKQFLANQRQGTHKSKERAEISGSTAKLKKQKGTGTARAGSIKSPIFRGGGRVFGPRPRNYGFKLNKKLKQLARKSALTIKAQNDALMVVEDFNFEAPKTKEFVNIQNSLKVADKKVLLVLSEDNKNIYLSSRNLKNVNVVRVSDLATYDIMKASTLVFVESSVKGLDEMFKLN</sequence>
<keyword evidence="5" id="KW-0699">rRNA-binding</keyword>
<feature type="region of interest" description="Disordered" evidence="6">
    <location>
        <begin position="45"/>
        <end position="77"/>
    </location>
</feature>
<dbReference type="InterPro" id="IPR002136">
    <property type="entry name" value="Ribosomal_uL4"/>
</dbReference>
<evidence type="ECO:0000256" key="3">
    <source>
        <dbReference type="ARBA" id="ARBA00023274"/>
    </source>
</evidence>
<evidence type="ECO:0000313" key="7">
    <source>
        <dbReference type="EMBL" id="PXY00660.1"/>
    </source>
</evidence>
<name>A0A2V3ZZU0_9BACT</name>
<keyword evidence="8" id="KW-1185">Reference proteome</keyword>
<dbReference type="Proteomes" id="UP000248079">
    <property type="component" value="Unassembled WGS sequence"/>
</dbReference>
<dbReference type="InterPro" id="IPR013005">
    <property type="entry name" value="Ribosomal_uL4-like"/>
</dbReference>
<proteinExistence type="inferred from homology"/>
<dbReference type="RefSeq" id="WP_110361028.1">
    <property type="nucleotide sequence ID" value="NZ_QFLI01000005.1"/>
</dbReference>
<keyword evidence="2 5" id="KW-0689">Ribosomal protein</keyword>
<comment type="function">
    <text evidence="5">Forms part of the polypeptide exit tunnel.</text>
</comment>
<dbReference type="GO" id="GO:0003735">
    <property type="term" value="F:structural constituent of ribosome"/>
    <property type="evidence" value="ECO:0007669"/>
    <property type="project" value="InterPro"/>
</dbReference>
<accession>A0A2V3ZZU0</accession>
<comment type="caution">
    <text evidence="7">The sequence shown here is derived from an EMBL/GenBank/DDBJ whole genome shotgun (WGS) entry which is preliminary data.</text>
</comment>
<keyword evidence="3 5" id="KW-0687">Ribonucleoprotein</keyword>
<gene>
    <name evidence="5" type="primary">rplD</name>
    <name evidence="7" type="ORF">DF185_12160</name>
</gene>
<dbReference type="NCBIfam" id="TIGR03953">
    <property type="entry name" value="rplD_bact"/>
    <property type="match status" value="1"/>
</dbReference>
<dbReference type="AlphaFoldDB" id="A0A2V3ZZU0"/>
<comment type="function">
    <text evidence="5">One of the primary rRNA binding proteins, this protein initially binds near the 5'-end of the 23S rRNA. It is important during the early stages of 50S assembly. It makes multiple contacts with different domains of the 23S rRNA in the assembled 50S subunit and ribosome.</text>
</comment>
<protein>
    <recommendedName>
        <fullName evidence="4 5">Large ribosomal subunit protein uL4</fullName>
    </recommendedName>
</protein>
<dbReference type="OrthoDB" id="9803201at2"/>
<dbReference type="PANTHER" id="PTHR10746">
    <property type="entry name" value="50S RIBOSOMAL PROTEIN L4"/>
    <property type="match status" value="1"/>
</dbReference>
<evidence type="ECO:0000256" key="6">
    <source>
        <dbReference type="SAM" id="MobiDB-lite"/>
    </source>
</evidence>
<comment type="similarity">
    <text evidence="1 5">Belongs to the universal ribosomal protein uL4 family.</text>
</comment>
<dbReference type="GO" id="GO:1990904">
    <property type="term" value="C:ribonucleoprotein complex"/>
    <property type="evidence" value="ECO:0007669"/>
    <property type="project" value="UniProtKB-KW"/>
</dbReference>
<evidence type="ECO:0000256" key="2">
    <source>
        <dbReference type="ARBA" id="ARBA00022980"/>
    </source>
</evidence>
<reference evidence="7 8" key="1">
    <citation type="submission" date="2018-05" db="EMBL/GenBank/DDBJ databases">
        <title>Marinifilum breve JC075T sp. nov., a marine bacterium isolated from Yongle Blue Hole in the South China Sea.</title>
        <authorList>
            <person name="Fu T."/>
        </authorList>
    </citation>
    <scope>NUCLEOTIDE SEQUENCE [LARGE SCALE GENOMIC DNA]</scope>
    <source>
        <strain evidence="7 8">JC075</strain>
    </source>
</reference>
<dbReference type="SUPFAM" id="SSF52166">
    <property type="entry name" value="Ribosomal protein L4"/>
    <property type="match status" value="1"/>
</dbReference>
<dbReference type="GO" id="GO:0005840">
    <property type="term" value="C:ribosome"/>
    <property type="evidence" value="ECO:0007669"/>
    <property type="project" value="UniProtKB-KW"/>
</dbReference>
<dbReference type="EMBL" id="QFLI01000005">
    <property type="protein sequence ID" value="PXY00660.1"/>
    <property type="molecule type" value="Genomic_DNA"/>
</dbReference>
<dbReference type="InterPro" id="IPR023574">
    <property type="entry name" value="Ribosomal_uL4_dom_sf"/>
</dbReference>
<keyword evidence="5" id="KW-0694">RNA-binding</keyword>
<dbReference type="GO" id="GO:0006412">
    <property type="term" value="P:translation"/>
    <property type="evidence" value="ECO:0007669"/>
    <property type="project" value="UniProtKB-UniRule"/>
</dbReference>
<dbReference type="HAMAP" id="MF_01328_B">
    <property type="entry name" value="Ribosomal_uL4_B"/>
    <property type="match status" value="1"/>
</dbReference>
<dbReference type="GO" id="GO:0019843">
    <property type="term" value="F:rRNA binding"/>
    <property type="evidence" value="ECO:0007669"/>
    <property type="project" value="UniProtKB-UniRule"/>
</dbReference>
<comment type="subunit">
    <text evidence="5">Part of the 50S ribosomal subunit.</text>
</comment>
<evidence type="ECO:0000256" key="5">
    <source>
        <dbReference type="HAMAP-Rule" id="MF_01328"/>
    </source>
</evidence>
<organism evidence="7 8">
    <name type="scientific">Marinifilum breve</name>
    <dbReference type="NCBI Taxonomy" id="2184082"/>
    <lineage>
        <taxon>Bacteria</taxon>
        <taxon>Pseudomonadati</taxon>
        <taxon>Bacteroidota</taxon>
        <taxon>Bacteroidia</taxon>
        <taxon>Marinilabiliales</taxon>
        <taxon>Marinifilaceae</taxon>
    </lineage>
</organism>